<dbReference type="PROSITE" id="PS51747">
    <property type="entry name" value="CYT_DCMP_DEAMINASES_2"/>
    <property type="match status" value="1"/>
</dbReference>
<dbReference type="Gene3D" id="3.40.140.10">
    <property type="entry name" value="Cytidine Deaminase, domain 2"/>
    <property type="match status" value="1"/>
</dbReference>
<feature type="binding site" evidence="15">
    <location>
        <begin position="314"/>
        <end position="320"/>
    </location>
    <ligand>
        <name>NADP(+)</name>
        <dbReference type="ChEBI" id="CHEBI:58349"/>
    </ligand>
</feature>
<comment type="pathway">
    <text evidence="3 13">Cofactor biosynthesis; riboflavin biosynthesis; 5-amino-6-(D-ribitylamino)uracil from GTP: step 3/4.</text>
</comment>
<dbReference type="UniPathway" id="UPA00275">
    <property type="reaction ID" value="UER00401"/>
</dbReference>
<feature type="binding site" evidence="15">
    <location>
        <position position="174"/>
    </location>
    <ligand>
        <name>NADP(+)</name>
        <dbReference type="ChEBI" id="CHEBI:58349"/>
    </ligand>
</feature>
<evidence type="ECO:0000259" key="17">
    <source>
        <dbReference type="PROSITE" id="PS51747"/>
    </source>
</evidence>
<comment type="catalytic activity">
    <reaction evidence="13">
        <text>5-amino-6-(5-phospho-D-ribitylamino)uracil + NADP(+) = 5-amino-6-(5-phospho-D-ribosylamino)uracil + NADPH + H(+)</text>
        <dbReference type="Rhea" id="RHEA:17845"/>
        <dbReference type="ChEBI" id="CHEBI:15378"/>
        <dbReference type="ChEBI" id="CHEBI:57783"/>
        <dbReference type="ChEBI" id="CHEBI:58349"/>
        <dbReference type="ChEBI" id="CHEBI:58421"/>
        <dbReference type="ChEBI" id="CHEBI:58453"/>
        <dbReference type="EC" id="1.1.1.193"/>
    </reaction>
</comment>
<evidence type="ECO:0000256" key="11">
    <source>
        <dbReference type="ARBA" id="ARBA00023002"/>
    </source>
</evidence>
<accession>A0A1F6TLQ5</accession>
<dbReference type="FunFam" id="3.40.140.10:FF:000025">
    <property type="entry name" value="Riboflavin biosynthesis protein RibD"/>
    <property type="match status" value="1"/>
</dbReference>
<feature type="binding site" evidence="15">
    <location>
        <position position="243"/>
    </location>
    <ligand>
        <name>NADP(+)</name>
        <dbReference type="ChEBI" id="CHEBI:58349"/>
    </ligand>
</feature>
<evidence type="ECO:0000256" key="2">
    <source>
        <dbReference type="ARBA" id="ARBA00004882"/>
    </source>
</evidence>
<dbReference type="NCBIfam" id="TIGR00227">
    <property type="entry name" value="ribD_Cterm"/>
    <property type="match status" value="1"/>
</dbReference>
<dbReference type="GO" id="GO:0008835">
    <property type="term" value="F:diaminohydroxyphosphoribosylaminopyrimidine deaminase activity"/>
    <property type="evidence" value="ECO:0007669"/>
    <property type="project" value="UniProtKB-EC"/>
</dbReference>
<evidence type="ECO:0000256" key="5">
    <source>
        <dbReference type="ARBA" id="ARBA00007417"/>
    </source>
</evidence>
<organism evidence="18 19">
    <name type="scientific">Candidatus Muproteobacteria bacterium RBG_16_65_34</name>
    <dbReference type="NCBI Taxonomy" id="1817760"/>
    <lineage>
        <taxon>Bacteria</taxon>
        <taxon>Pseudomonadati</taxon>
        <taxon>Pseudomonadota</taxon>
        <taxon>Candidatus Muproteobacteria</taxon>
    </lineage>
</organism>
<evidence type="ECO:0000256" key="16">
    <source>
        <dbReference type="PIRSR" id="PIRSR006769-3"/>
    </source>
</evidence>
<dbReference type="GO" id="GO:0008703">
    <property type="term" value="F:5-amino-6-(5-phosphoribosylamino)uracil reductase activity"/>
    <property type="evidence" value="ECO:0007669"/>
    <property type="project" value="UniProtKB-EC"/>
</dbReference>
<feature type="binding site" evidence="15">
    <location>
        <position position="188"/>
    </location>
    <ligand>
        <name>substrate</name>
    </ligand>
</feature>
<feature type="active site" description="Proton donor" evidence="14">
    <location>
        <position position="56"/>
    </location>
</feature>
<dbReference type="CDD" id="cd01284">
    <property type="entry name" value="Riboflavin_deaminase-reductase"/>
    <property type="match status" value="1"/>
</dbReference>
<feature type="binding site" evidence="16">
    <location>
        <position position="54"/>
    </location>
    <ligand>
        <name>Zn(2+)</name>
        <dbReference type="ChEBI" id="CHEBI:29105"/>
        <note>catalytic</note>
    </ligand>
</feature>
<feature type="domain" description="CMP/dCMP-type deaminase" evidence="17">
    <location>
        <begin position="5"/>
        <end position="127"/>
    </location>
</feature>
<dbReference type="Proteomes" id="UP000178885">
    <property type="component" value="Unassembled WGS sequence"/>
</dbReference>
<dbReference type="SUPFAM" id="SSF53597">
    <property type="entry name" value="Dihydrofolate reductase-like"/>
    <property type="match status" value="1"/>
</dbReference>
<feature type="binding site" evidence="15">
    <location>
        <position position="211"/>
    </location>
    <ligand>
        <name>substrate</name>
    </ligand>
</feature>
<dbReference type="Pfam" id="PF00383">
    <property type="entry name" value="dCMP_cyt_deam_1"/>
    <property type="match status" value="1"/>
</dbReference>
<dbReference type="InterPro" id="IPR004794">
    <property type="entry name" value="Eubact_RibD"/>
</dbReference>
<evidence type="ECO:0000256" key="14">
    <source>
        <dbReference type="PIRSR" id="PIRSR006769-1"/>
    </source>
</evidence>
<dbReference type="GO" id="GO:0009231">
    <property type="term" value="P:riboflavin biosynthetic process"/>
    <property type="evidence" value="ECO:0007669"/>
    <property type="project" value="UniProtKB-UniPathway"/>
</dbReference>
<comment type="pathway">
    <text evidence="2 13">Cofactor biosynthesis; riboflavin biosynthesis; 5-amino-6-(D-ribitylamino)uracil from GTP: step 2/4.</text>
</comment>
<dbReference type="EMBL" id="MFSU01000090">
    <property type="protein sequence ID" value="OGI46018.1"/>
    <property type="molecule type" value="Genomic_DNA"/>
</dbReference>
<evidence type="ECO:0000256" key="13">
    <source>
        <dbReference type="PIRNR" id="PIRNR006769"/>
    </source>
</evidence>
<evidence type="ECO:0000313" key="18">
    <source>
        <dbReference type="EMBL" id="OGI46018.1"/>
    </source>
</evidence>
<feature type="binding site" evidence="15">
    <location>
        <position position="312"/>
    </location>
    <ligand>
        <name>substrate</name>
    </ligand>
</feature>
<dbReference type="AlphaFoldDB" id="A0A1F6TLQ5"/>
<dbReference type="InterPro" id="IPR002734">
    <property type="entry name" value="RibDG_C"/>
</dbReference>
<dbReference type="STRING" id="1817760.A2151_02055"/>
<dbReference type="EC" id="1.1.1.193" evidence="13"/>
<keyword evidence="12" id="KW-0511">Multifunctional enzyme</keyword>
<sequence>MSFTEDDARHMARALQLARRGLYTTDPNPRVGCVIAQDGAVVGEGFHERAGEPHAEIQALRAAGSAARGATVYLTLEPCCHHGRTPPCSQALIEAGIARLVAAMQDPNPKVAGRGFDELRGRGIAVAVGLMEAEAAALNPGFIARMSRGRPLVRVKLGASLDGRTALASGESKWITGEAARADVQKWRARSSAILTGIGTVLADDPSLNVRLVGIGDVQGCTSVAEDRMSGATRQPLRVVVDSRLRLPPSAKMLKLPGKILIACAANDAARADALRAAGGEIVVLPATETGIDLATLLRLLAEREVNEVLVEAGATLSGALIEAGLVDELVLYYAPHLLGDAGRGMFTFPIERMADRIDLEIQDVRAVGRDWRIVAKIVRSEEEPSLTPDP</sequence>
<protein>
    <recommendedName>
        <fullName evidence="13">Riboflavin biosynthesis protein RibD</fullName>
    </recommendedName>
    <domain>
        <recommendedName>
            <fullName evidence="13">Diaminohydroxyphosphoribosylaminopyrimidine deaminase</fullName>
            <shortName evidence="13">DRAP deaminase</shortName>
            <ecNumber evidence="13">3.5.4.26</ecNumber>
        </recommendedName>
        <alternativeName>
            <fullName evidence="13">Riboflavin-specific deaminase</fullName>
        </alternativeName>
    </domain>
    <domain>
        <recommendedName>
            <fullName evidence="13">5-amino-6-(5-phosphoribosylamino)uracil reductase</fullName>
            <ecNumber evidence="13">1.1.1.193</ecNumber>
        </recommendedName>
        <alternativeName>
            <fullName evidence="13">HTP reductase</fullName>
        </alternativeName>
    </domain>
</protein>
<feature type="binding site" evidence="15">
    <location>
        <position position="200"/>
    </location>
    <ligand>
        <name>NADP(+)</name>
        <dbReference type="ChEBI" id="CHEBI:58349"/>
    </ligand>
</feature>
<feature type="binding site" evidence="16">
    <location>
        <position position="88"/>
    </location>
    <ligand>
        <name>Zn(2+)</name>
        <dbReference type="ChEBI" id="CHEBI:29105"/>
        <note>catalytic</note>
    </ligand>
</feature>
<comment type="caution">
    <text evidence="18">The sequence shown here is derived from an EMBL/GenBank/DDBJ whole genome shotgun (WGS) entry which is preliminary data.</text>
</comment>
<reference evidence="18 19" key="1">
    <citation type="journal article" date="2016" name="Nat. Commun.">
        <title>Thousands of microbial genomes shed light on interconnected biogeochemical processes in an aquifer system.</title>
        <authorList>
            <person name="Anantharaman K."/>
            <person name="Brown C.T."/>
            <person name="Hug L.A."/>
            <person name="Sharon I."/>
            <person name="Castelle C.J."/>
            <person name="Probst A.J."/>
            <person name="Thomas B.C."/>
            <person name="Singh A."/>
            <person name="Wilkins M.J."/>
            <person name="Karaoz U."/>
            <person name="Brodie E.L."/>
            <person name="Williams K.H."/>
            <person name="Hubbard S.S."/>
            <person name="Banfield J.F."/>
        </authorList>
    </citation>
    <scope>NUCLEOTIDE SEQUENCE [LARGE SCALE GENOMIC DNA]</scope>
</reference>
<keyword evidence="10 13" id="KW-0521">NADP</keyword>
<dbReference type="Pfam" id="PF01872">
    <property type="entry name" value="RibD_C"/>
    <property type="match status" value="1"/>
</dbReference>
<dbReference type="InterPro" id="IPR011549">
    <property type="entry name" value="RibD_C"/>
</dbReference>
<comment type="catalytic activity">
    <reaction evidence="13">
        <text>2,5-diamino-6-hydroxy-4-(5-phosphoribosylamino)-pyrimidine + H2O + H(+) = 5-amino-6-(5-phospho-D-ribosylamino)uracil + NH4(+)</text>
        <dbReference type="Rhea" id="RHEA:21868"/>
        <dbReference type="ChEBI" id="CHEBI:15377"/>
        <dbReference type="ChEBI" id="CHEBI:15378"/>
        <dbReference type="ChEBI" id="CHEBI:28938"/>
        <dbReference type="ChEBI" id="CHEBI:58453"/>
        <dbReference type="ChEBI" id="CHEBI:58614"/>
        <dbReference type="EC" id="3.5.4.26"/>
    </reaction>
</comment>
<feature type="binding site" evidence="15">
    <location>
        <position position="158"/>
    </location>
    <ligand>
        <name>NADP(+)</name>
        <dbReference type="ChEBI" id="CHEBI:58349"/>
    </ligand>
</feature>
<evidence type="ECO:0000256" key="7">
    <source>
        <dbReference type="ARBA" id="ARBA00022723"/>
    </source>
</evidence>
<keyword evidence="11 13" id="KW-0560">Oxidoreductase</keyword>
<evidence type="ECO:0000256" key="4">
    <source>
        <dbReference type="ARBA" id="ARBA00005259"/>
    </source>
</evidence>
<feature type="binding site" evidence="15">
    <location>
        <position position="208"/>
    </location>
    <ligand>
        <name>substrate</name>
    </ligand>
</feature>
<evidence type="ECO:0000256" key="6">
    <source>
        <dbReference type="ARBA" id="ARBA00022619"/>
    </source>
</evidence>
<dbReference type="InterPro" id="IPR050765">
    <property type="entry name" value="Riboflavin_Biosynth_HTPR"/>
</dbReference>
<keyword evidence="6 13" id="KW-0686">Riboflavin biosynthesis</keyword>
<dbReference type="EC" id="3.5.4.26" evidence="13"/>
<comment type="similarity">
    <text evidence="5 13">In the C-terminal section; belongs to the HTP reductase family.</text>
</comment>
<evidence type="ECO:0000256" key="1">
    <source>
        <dbReference type="ARBA" id="ARBA00002151"/>
    </source>
</evidence>
<dbReference type="InterPro" id="IPR016193">
    <property type="entry name" value="Cytidine_deaminase-like"/>
</dbReference>
<evidence type="ECO:0000256" key="9">
    <source>
        <dbReference type="ARBA" id="ARBA00022833"/>
    </source>
</evidence>
<dbReference type="InterPro" id="IPR024072">
    <property type="entry name" value="DHFR-like_dom_sf"/>
</dbReference>
<evidence type="ECO:0000256" key="10">
    <source>
        <dbReference type="ARBA" id="ARBA00022857"/>
    </source>
</evidence>
<comment type="similarity">
    <text evidence="4 13">In the N-terminal section; belongs to the cytidine and deoxycytidylate deaminase family.</text>
</comment>
<comment type="function">
    <text evidence="1 13">Converts 2,5-diamino-6-(ribosylamino)-4(3h)-pyrimidinone 5'-phosphate into 5-amino-6-(ribosylamino)-2,4(1h,3h)-pyrimidinedione 5'-phosphate.</text>
</comment>
<feature type="binding site" evidence="16">
    <location>
        <position position="79"/>
    </location>
    <ligand>
        <name>Zn(2+)</name>
        <dbReference type="ChEBI" id="CHEBI:29105"/>
        <note>catalytic</note>
    </ligand>
</feature>
<name>A0A1F6TLQ5_9PROT</name>
<dbReference type="PANTHER" id="PTHR38011:SF7">
    <property type="entry name" value="2,5-DIAMINO-6-RIBOSYLAMINO-4(3H)-PYRIMIDINONE 5'-PHOSPHATE REDUCTASE"/>
    <property type="match status" value="1"/>
</dbReference>
<gene>
    <name evidence="18" type="ORF">A2151_02055</name>
</gene>
<dbReference type="InterPro" id="IPR002125">
    <property type="entry name" value="CMP_dCMP_dom"/>
</dbReference>
<comment type="cofactor">
    <cofactor evidence="13 16">
        <name>Zn(2+)</name>
        <dbReference type="ChEBI" id="CHEBI:29105"/>
    </cofactor>
    <text evidence="13 16">Binds 1 zinc ion.</text>
</comment>
<evidence type="ECO:0000256" key="12">
    <source>
        <dbReference type="ARBA" id="ARBA00023268"/>
    </source>
</evidence>
<dbReference type="PANTHER" id="PTHR38011">
    <property type="entry name" value="DIHYDROFOLATE REDUCTASE FAMILY PROTEIN (AFU_ORTHOLOGUE AFUA_8G06820)"/>
    <property type="match status" value="1"/>
</dbReference>
<evidence type="ECO:0000256" key="8">
    <source>
        <dbReference type="ARBA" id="ARBA00022801"/>
    </source>
</evidence>
<keyword evidence="9 13" id="KW-0862">Zinc</keyword>
<dbReference type="PROSITE" id="PS00903">
    <property type="entry name" value="CYT_DCMP_DEAMINASES_1"/>
    <property type="match status" value="1"/>
</dbReference>
<dbReference type="GO" id="GO:0050661">
    <property type="term" value="F:NADP binding"/>
    <property type="evidence" value="ECO:0007669"/>
    <property type="project" value="InterPro"/>
</dbReference>
<dbReference type="SUPFAM" id="SSF53927">
    <property type="entry name" value="Cytidine deaminase-like"/>
    <property type="match status" value="1"/>
</dbReference>
<dbReference type="Gene3D" id="3.40.430.10">
    <property type="entry name" value="Dihydrofolate Reductase, subunit A"/>
    <property type="match status" value="1"/>
</dbReference>
<dbReference type="GO" id="GO:0008270">
    <property type="term" value="F:zinc ion binding"/>
    <property type="evidence" value="ECO:0007669"/>
    <property type="project" value="InterPro"/>
</dbReference>
<proteinExistence type="inferred from homology"/>
<feature type="binding site" evidence="15">
    <location>
        <position position="204"/>
    </location>
    <ligand>
        <name>NADP(+)</name>
        <dbReference type="ChEBI" id="CHEBI:58349"/>
    </ligand>
</feature>
<evidence type="ECO:0000313" key="19">
    <source>
        <dbReference type="Proteomes" id="UP000178885"/>
    </source>
</evidence>
<feature type="binding site" evidence="15">
    <location>
        <position position="172"/>
    </location>
    <ligand>
        <name>substrate</name>
    </ligand>
</feature>
<dbReference type="NCBIfam" id="TIGR00326">
    <property type="entry name" value="eubact_ribD"/>
    <property type="match status" value="1"/>
</dbReference>
<dbReference type="InterPro" id="IPR016192">
    <property type="entry name" value="APOBEC/CMP_deaminase_Zn-bd"/>
</dbReference>
<dbReference type="PIRSF" id="PIRSF006769">
    <property type="entry name" value="RibD"/>
    <property type="match status" value="1"/>
</dbReference>
<keyword evidence="7 13" id="KW-0479">Metal-binding</keyword>
<evidence type="ECO:0000256" key="15">
    <source>
        <dbReference type="PIRSR" id="PIRSR006769-2"/>
    </source>
</evidence>
<evidence type="ECO:0000256" key="3">
    <source>
        <dbReference type="ARBA" id="ARBA00004910"/>
    </source>
</evidence>
<keyword evidence="8 13" id="KW-0378">Hydrolase</keyword>